<dbReference type="STRING" id="378753.KRH_16950"/>
<dbReference type="KEGG" id="krh:KRH_16950"/>
<keyword evidence="4" id="KW-1185">Reference proteome</keyword>
<evidence type="ECO:0000313" key="4">
    <source>
        <dbReference type="Proteomes" id="UP000008838"/>
    </source>
</evidence>
<dbReference type="AlphaFoldDB" id="B2GL86"/>
<feature type="domain" description="Insertion element IS150 protein InsJ-like helix-turn-helix" evidence="2">
    <location>
        <begin position="58"/>
        <end position="102"/>
    </location>
</feature>
<accession>B2GL86</accession>
<protein>
    <recommendedName>
        <fullName evidence="2">Insertion element IS150 protein InsJ-like helix-turn-helix domain-containing protein</fullName>
    </recommendedName>
</protein>
<dbReference type="EMBL" id="AP009152">
    <property type="protein sequence ID" value="BAG30042.1"/>
    <property type="molecule type" value="Genomic_DNA"/>
</dbReference>
<dbReference type="SUPFAM" id="SSF46689">
    <property type="entry name" value="Homeodomain-like"/>
    <property type="match status" value="1"/>
</dbReference>
<name>B2GL86_KOCRD</name>
<feature type="region of interest" description="Disordered" evidence="1">
    <location>
        <begin position="195"/>
        <end position="229"/>
    </location>
</feature>
<sequence length="229" mass="25015">MKVVPSCCGGWGCWHGCGGEMRNGLLVAGWKFLHHPPVRESPFMTHAHAPLTPTGPLQMVHRHLYDGVPQAHVAAKFRVSRPTVATWVARYRAEGEAGLRDLTPPGENLPRPPQRIRAGWAGHRIHLDVKKLGRIPDGGGWWALGRDSRQALASERARKQRGRYTYLPSAVDGFSRLACTEAFEDEKAATGNGANYAGVGLHPHRGSTGQQALTDPPLHATAQRQSRAL</sequence>
<organism evidence="3 4">
    <name type="scientific">Kocuria rhizophila (strain ATCC 9341 / DSM 348 / NBRC 103217 / DC2201)</name>
    <dbReference type="NCBI Taxonomy" id="378753"/>
    <lineage>
        <taxon>Bacteria</taxon>
        <taxon>Bacillati</taxon>
        <taxon>Actinomycetota</taxon>
        <taxon>Actinomycetes</taxon>
        <taxon>Micrococcales</taxon>
        <taxon>Micrococcaceae</taxon>
        <taxon>Kocuria</taxon>
    </lineage>
</organism>
<dbReference type="InterPro" id="IPR055247">
    <property type="entry name" value="InsJ-like_HTH"/>
</dbReference>
<gene>
    <name evidence="3" type="ordered locus">KRH_16950</name>
</gene>
<evidence type="ECO:0000313" key="3">
    <source>
        <dbReference type="EMBL" id="BAG30042.1"/>
    </source>
</evidence>
<dbReference type="HOGENOM" id="CLU_1208502_0_0_11"/>
<reference evidence="3 4" key="1">
    <citation type="journal article" date="2008" name="J. Bacteriol.">
        <title>Complete genome sequence of the soil actinomycete Kocuria rhizophila.</title>
        <authorList>
            <person name="Takarada H."/>
            <person name="Sekine M."/>
            <person name="Kosugi H."/>
            <person name="Matsuo Y."/>
            <person name="Fujisawa T."/>
            <person name="Omata S."/>
            <person name="Kishi E."/>
            <person name="Shimizu A."/>
            <person name="Tsukatani N."/>
            <person name="Tanikawa S."/>
            <person name="Fujita N."/>
            <person name="Harayama S."/>
        </authorList>
    </citation>
    <scope>NUCLEOTIDE SEQUENCE [LARGE SCALE GENOMIC DNA]</scope>
    <source>
        <strain evidence="4">ATCC 9341 / DSM 348 / NBRC 103217 / DC2201</strain>
    </source>
</reference>
<proteinExistence type="predicted"/>
<evidence type="ECO:0000259" key="2">
    <source>
        <dbReference type="Pfam" id="PF13518"/>
    </source>
</evidence>
<dbReference type="Pfam" id="PF13518">
    <property type="entry name" value="HTH_28"/>
    <property type="match status" value="1"/>
</dbReference>
<dbReference type="eggNOG" id="COG3415">
    <property type="taxonomic scope" value="Bacteria"/>
</dbReference>
<evidence type="ECO:0000256" key="1">
    <source>
        <dbReference type="SAM" id="MobiDB-lite"/>
    </source>
</evidence>
<dbReference type="Proteomes" id="UP000008838">
    <property type="component" value="Chromosome"/>
</dbReference>
<dbReference type="InterPro" id="IPR009057">
    <property type="entry name" value="Homeodomain-like_sf"/>
</dbReference>